<keyword evidence="3" id="KW-0805">Transcription regulation</keyword>
<dbReference type="InterPro" id="IPR015424">
    <property type="entry name" value="PyrdxlP-dep_Trfase"/>
</dbReference>
<dbReference type="SMART" id="SM00345">
    <property type="entry name" value="HTH_GNTR"/>
    <property type="match status" value="1"/>
</dbReference>
<dbReference type="Pfam" id="PF00155">
    <property type="entry name" value="Aminotran_1_2"/>
    <property type="match status" value="1"/>
</dbReference>
<evidence type="ECO:0000313" key="8">
    <source>
        <dbReference type="Proteomes" id="UP000462435"/>
    </source>
</evidence>
<evidence type="ECO:0000256" key="5">
    <source>
        <dbReference type="ARBA" id="ARBA00023163"/>
    </source>
</evidence>
<dbReference type="Pfam" id="PF00392">
    <property type="entry name" value="GntR"/>
    <property type="match status" value="1"/>
</dbReference>
<proteinExistence type="inferred from homology"/>
<name>A0A7V8JU99_9BURK</name>
<gene>
    <name evidence="7" type="primary">tauR_2</name>
    <name evidence="7" type="ORF">GAK35_02172</name>
</gene>
<keyword evidence="4" id="KW-0238">DNA-binding</keyword>
<dbReference type="PANTHER" id="PTHR46577:SF1">
    <property type="entry name" value="HTH-TYPE TRANSCRIPTIONAL REGULATORY PROTEIN GABR"/>
    <property type="match status" value="1"/>
</dbReference>
<evidence type="ECO:0000256" key="4">
    <source>
        <dbReference type="ARBA" id="ARBA00023125"/>
    </source>
</evidence>
<dbReference type="Gene3D" id="1.10.10.10">
    <property type="entry name" value="Winged helix-like DNA-binding domain superfamily/Winged helix DNA-binding domain"/>
    <property type="match status" value="1"/>
</dbReference>
<evidence type="ECO:0000256" key="3">
    <source>
        <dbReference type="ARBA" id="ARBA00023015"/>
    </source>
</evidence>
<keyword evidence="5" id="KW-0804">Transcription</keyword>
<dbReference type="InterPro" id="IPR004839">
    <property type="entry name" value="Aminotransferase_I/II_large"/>
</dbReference>
<evidence type="ECO:0000259" key="6">
    <source>
        <dbReference type="PROSITE" id="PS50949"/>
    </source>
</evidence>
<dbReference type="CDD" id="cd00609">
    <property type="entry name" value="AAT_like"/>
    <property type="match status" value="1"/>
</dbReference>
<dbReference type="PROSITE" id="PS50949">
    <property type="entry name" value="HTH_GNTR"/>
    <property type="match status" value="1"/>
</dbReference>
<accession>A0A7V8JU99</accession>
<dbReference type="CDD" id="cd07377">
    <property type="entry name" value="WHTH_GntR"/>
    <property type="match status" value="1"/>
</dbReference>
<comment type="caution">
    <text evidence="7">The sequence shown here is derived from an EMBL/GenBank/DDBJ whole genome shotgun (WGS) entry which is preliminary data.</text>
</comment>
<dbReference type="EMBL" id="WNDX01000059">
    <property type="protein sequence ID" value="KAF1043475.1"/>
    <property type="molecule type" value="Genomic_DNA"/>
</dbReference>
<dbReference type="Gene3D" id="3.40.640.10">
    <property type="entry name" value="Type I PLP-dependent aspartate aminotransferase-like (Major domain)"/>
    <property type="match status" value="1"/>
</dbReference>
<evidence type="ECO:0000313" key="7">
    <source>
        <dbReference type="EMBL" id="KAF1043475.1"/>
    </source>
</evidence>
<reference evidence="8" key="1">
    <citation type="journal article" date="2020" name="MBio">
        <title>Horizontal gene transfer to a defensive symbiont with a reduced genome amongst a multipartite beetle microbiome.</title>
        <authorList>
            <person name="Waterworth S.C."/>
            <person name="Florez L.V."/>
            <person name="Rees E.R."/>
            <person name="Hertweck C."/>
            <person name="Kaltenpoth M."/>
            <person name="Kwan J.C."/>
        </authorList>
    </citation>
    <scope>NUCLEOTIDE SEQUENCE [LARGE SCALE GENOMIC DNA]</scope>
</reference>
<evidence type="ECO:0000256" key="1">
    <source>
        <dbReference type="ARBA" id="ARBA00005384"/>
    </source>
</evidence>
<dbReference type="GO" id="GO:0003700">
    <property type="term" value="F:DNA-binding transcription factor activity"/>
    <property type="evidence" value="ECO:0007669"/>
    <property type="project" value="InterPro"/>
</dbReference>
<dbReference type="InterPro" id="IPR036388">
    <property type="entry name" value="WH-like_DNA-bd_sf"/>
</dbReference>
<comment type="similarity">
    <text evidence="1">In the C-terminal section; belongs to the class-I pyridoxal-phosphate-dependent aminotransferase family.</text>
</comment>
<dbReference type="InterPro" id="IPR051446">
    <property type="entry name" value="HTH_trans_reg/aminotransferase"/>
</dbReference>
<feature type="domain" description="HTH gntR-type" evidence="6">
    <location>
        <begin position="19"/>
        <end position="87"/>
    </location>
</feature>
<dbReference type="InterPro" id="IPR015421">
    <property type="entry name" value="PyrdxlP-dep_Trfase_major"/>
</dbReference>
<dbReference type="AlphaFoldDB" id="A0A7V8JU99"/>
<dbReference type="PANTHER" id="PTHR46577">
    <property type="entry name" value="HTH-TYPE TRANSCRIPTIONAL REGULATORY PROTEIN GABR"/>
    <property type="match status" value="1"/>
</dbReference>
<dbReference type="InterPro" id="IPR000524">
    <property type="entry name" value="Tscrpt_reg_HTH_GntR"/>
</dbReference>
<dbReference type="GO" id="GO:0003677">
    <property type="term" value="F:DNA binding"/>
    <property type="evidence" value="ECO:0007669"/>
    <property type="project" value="UniProtKB-KW"/>
</dbReference>
<dbReference type="Proteomes" id="UP000462435">
    <property type="component" value="Unassembled WGS sequence"/>
</dbReference>
<dbReference type="GO" id="GO:0030170">
    <property type="term" value="F:pyridoxal phosphate binding"/>
    <property type="evidence" value="ECO:0007669"/>
    <property type="project" value="InterPro"/>
</dbReference>
<organism evidence="7 8">
    <name type="scientific">Herbaspirillum frisingense</name>
    <dbReference type="NCBI Taxonomy" id="92645"/>
    <lineage>
        <taxon>Bacteria</taxon>
        <taxon>Pseudomonadati</taxon>
        <taxon>Pseudomonadota</taxon>
        <taxon>Betaproteobacteria</taxon>
        <taxon>Burkholderiales</taxon>
        <taxon>Oxalobacteraceae</taxon>
        <taxon>Herbaspirillum</taxon>
    </lineage>
</organism>
<sequence length="497" mass="54723">MVQMRNWRILLDLGGASQGASYRDILAGLSRAISDGRLPPGAPLPGTREMAAMLGVNRKTVIVAYEEAAIKGWLVSEQRRGTFVNAAFDPEPVHAAAGRGRGDFAPDFQAQSLPSYFDDLPPNGRIRDGRMMYFDNGSPDHRLLPQAILHRHYRNALRDSLRSGRVRYGNLESAQQLRVALAGMLGATRALAVSPANICLTQGTQMALHLAAAALIRPGDTVVVERLSYPPAWAIFQALGARVDVVDIDADGCVVQQVEDLCRRRAIRFIYLTPHHQFPSTVSLRADRREKLLALAAQHAFSIIEEDYDHEYHFAGRPYPPLASDARQRNVIYIGSLSKLLGSSFRCGFVVAPANLVATLEKNQHLLATHGDAVMQKMLADLIADGELRRHVRRSSKHYRARQEVLLDCLQRGFGDGIATRVPEGGLALWVTFSEEVDVDAMARHAADEGLFVRSGSQFSPQGEAINGVRLGFASMAPDELVRAVARLQRAWGKSRR</sequence>
<dbReference type="SUPFAM" id="SSF53383">
    <property type="entry name" value="PLP-dependent transferases"/>
    <property type="match status" value="1"/>
</dbReference>
<evidence type="ECO:0000256" key="2">
    <source>
        <dbReference type="ARBA" id="ARBA00022898"/>
    </source>
</evidence>
<dbReference type="SUPFAM" id="SSF46785">
    <property type="entry name" value="Winged helix' DNA-binding domain"/>
    <property type="match status" value="1"/>
</dbReference>
<protein>
    <submittedName>
        <fullName evidence="7">HTH-type transcriptional regulator TauR</fullName>
    </submittedName>
</protein>
<dbReference type="InterPro" id="IPR036390">
    <property type="entry name" value="WH_DNA-bd_sf"/>
</dbReference>
<keyword evidence="2" id="KW-0663">Pyridoxal phosphate</keyword>